<dbReference type="AlphaFoldDB" id="A0A918JBB9"/>
<keyword evidence="5" id="KW-0503">Monooxygenase</keyword>
<dbReference type="RefSeq" id="WP_190017964.1">
    <property type="nucleotide sequence ID" value="NZ_BMUE01000013.1"/>
</dbReference>
<dbReference type="PANTHER" id="PTHR43004:SF19">
    <property type="entry name" value="BINDING MONOOXYGENASE, PUTATIVE (JCVI)-RELATED"/>
    <property type="match status" value="1"/>
</dbReference>
<sequence length="540" mass="57759">MDPVIIVGAGPVGLTLALALARQEVPVVVLDEGPGKDEPRPARTVVLSEDTLALLDRLTGVTLDQHGLRWTGWRSMRRKQVTSEVAFTEAGPDAPLHIAQHVLTHALRAAVAARPLVRVAVDSRLDAIEQERSGVSARTRGPHGTWWRGSHLVGCDGTRSTVRKLQDIRFPGRTAVERHAVATLRTELPWEGQALLHRTPPWRQSGPSAAEVTARPLPDGVWRLDWLLPPGRDLVTPEDLVARVRETLAGWTDGTTPAYDLLDTGVHTVHHRLARRWRAGRVFLAGDAAHLLGAFGTQGLDEGLRDADNLAWKLAAAWHHGPREALLDSYQAERRAVVAARLRAADQVLPVLRGGGGLRQIMPGTARGHDALLADGHLGRGALGAPGSYAGSPLAPRHLEAEIPVGTPPGAAVTDVRVTAEDGSFVRLRDRLGRGALLVVLIAPGTGVWDRKHWMSAGVMPRLAAAVTALPYAAELLVAESYPGAPAHSVLLVRPDGHLVTALSGVRPADLYAAAEAAVGGAVREGREEREEAEAGSWAR</sequence>
<evidence type="ECO:0000313" key="5">
    <source>
        <dbReference type="EMBL" id="GGW69884.1"/>
    </source>
</evidence>
<dbReference type="Proteomes" id="UP000620224">
    <property type="component" value="Unassembled WGS sequence"/>
</dbReference>
<dbReference type="InterPro" id="IPR036188">
    <property type="entry name" value="FAD/NAD-bd_sf"/>
</dbReference>
<proteinExistence type="predicted"/>
<dbReference type="SUPFAM" id="SSF51905">
    <property type="entry name" value="FAD/NAD(P)-binding domain"/>
    <property type="match status" value="1"/>
</dbReference>
<protein>
    <submittedName>
        <fullName evidence="5">Monooxygenase</fullName>
    </submittedName>
</protein>
<dbReference type="Gene3D" id="3.50.50.60">
    <property type="entry name" value="FAD/NAD(P)-binding domain"/>
    <property type="match status" value="1"/>
</dbReference>
<comment type="caution">
    <text evidence="5">The sequence shown here is derived from an EMBL/GenBank/DDBJ whole genome shotgun (WGS) entry which is preliminary data.</text>
</comment>
<keyword evidence="5" id="KW-0560">Oxidoreductase</keyword>
<keyword evidence="2" id="KW-0285">Flavoprotein</keyword>
<evidence type="ECO:0000259" key="4">
    <source>
        <dbReference type="Pfam" id="PF01494"/>
    </source>
</evidence>
<dbReference type="Pfam" id="PF01494">
    <property type="entry name" value="FAD_binding_3"/>
    <property type="match status" value="1"/>
</dbReference>
<dbReference type="EMBL" id="BMUE01000013">
    <property type="protein sequence ID" value="GGW69884.1"/>
    <property type="molecule type" value="Genomic_DNA"/>
</dbReference>
<keyword evidence="6" id="KW-1185">Reference proteome</keyword>
<dbReference type="InterPro" id="IPR002938">
    <property type="entry name" value="FAD-bd"/>
</dbReference>
<gene>
    <name evidence="5" type="ORF">GCM10010503_54120</name>
</gene>
<dbReference type="Gene3D" id="3.30.70.2450">
    <property type="match status" value="1"/>
</dbReference>
<keyword evidence="3" id="KW-0274">FAD</keyword>
<evidence type="ECO:0000256" key="1">
    <source>
        <dbReference type="ARBA" id="ARBA00001974"/>
    </source>
</evidence>
<evidence type="ECO:0000313" key="6">
    <source>
        <dbReference type="Proteomes" id="UP000620224"/>
    </source>
</evidence>
<reference evidence="5" key="1">
    <citation type="journal article" date="2014" name="Int. J. Syst. Evol. Microbiol.">
        <title>Complete genome sequence of Corynebacterium casei LMG S-19264T (=DSM 44701T), isolated from a smear-ripened cheese.</title>
        <authorList>
            <consortium name="US DOE Joint Genome Institute (JGI-PGF)"/>
            <person name="Walter F."/>
            <person name="Albersmeier A."/>
            <person name="Kalinowski J."/>
            <person name="Ruckert C."/>
        </authorList>
    </citation>
    <scope>NUCLEOTIDE SEQUENCE</scope>
    <source>
        <strain evidence="5">JCM 4490</strain>
    </source>
</reference>
<feature type="domain" description="FAD-binding" evidence="4">
    <location>
        <begin position="3"/>
        <end position="343"/>
    </location>
</feature>
<dbReference type="InterPro" id="IPR050641">
    <property type="entry name" value="RIFMO-like"/>
</dbReference>
<organism evidence="5 6">
    <name type="scientific">Streptomyces lucensis JCM 4490</name>
    <dbReference type="NCBI Taxonomy" id="1306176"/>
    <lineage>
        <taxon>Bacteria</taxon>
        <taxon>Bacillati</taxon>
        <taxon>Actinomycetota</taxon>
        <taxon>Actinomycetes</taxon>
        <taxon>Kitasatosporales</taxon>
        <taxon>Streptomycetaceae</taxon>
        <taxon>Streptomyces</taxon>
    </lineage>
</organism>
<evidence type="ECO:0000256" key="3">
    <source>
        <dbReference type="ARBA" id="ARBA00022827"/>
    </source>
</evidence>
<reference evidence="5" key="2">
    <citation type="submission" date="2020-09" db="EMBL/GenBank/DDBJ databases">
        <authorList>
            <person name="Sun Q."/>
            <person name="Ohkuma M."/>
        </authorList>
    </citation>
    <scope>NUCLEOTIDE SEQUENCE</scope>
    <source>
        <strain evidence="5">JCM 4490</strain>
    </source>
</reference>
<dbReference type="PANTHER" id="PTHR43004">
    <property type="entry name" value="TRK SYSTEM POTASSIUM UPTAKE PROTEIN"/>
    <property type="match status" value="1"/>
</dbReference>
<accession>A0A918JBB9</accession>
<name>A0A918JBB9_9ACTN</name>
<dbReference type="GO" id="GO:0071949">
    <property type="term" value="F:FAD binding"/>
    <property type="evidence" value="ECO:0007669"/>
    <property type="project" value="InterPro"/>
</dbReference>
<comment type="cofactor">
    <cofactor evidence="1">
        <name>FAD</name>
        <dbReference type="ChEBI" id="CHEBI:57692"/>
    </cofactor>
</comment>
<dbReference type="PRINTS" id="PR00420">
    <property type="entry name" value="RNGMNOXGNASE"/>
</dbReference>
<evidence type="ECO:0000256" key="2">
    <source>
        <dbReference type="ARBA" id="ARBA00022630"/>
    </source>
</evidence>
<dbReference type="GO" id="GO:0016709">
    <property type="term" value="F:oxidoreductase activity, acting on paired donors, with incorporation or reduction of molecular oxygen, NAD(P)H as one donor, and incorporation of one atom of oxygen"/>
    <property type="evidence" value="ECO:0007669"/>
    <property type="project" value="UniProtKB-ARBA"/>
</dbReference>